<dbReference type="AlphaFoldDB" id="A0A6M5UDH1"/>
<dbReference type="KEGG" id="cprt:FIC82_010940"/>
<dbReference type="SUPFAM" id="SSF46894">
    <property type="entry name" value="C-terminal effector domain of the bipartite response regulators"/>
    <property type="match status" value="1"/>
</dbReference>
<dbReference type="Proteomes" id="UP000451354">
    <property type="component" value="Chromosome"/>
</dbReference>
<accession>A0A6M5UDH1</accession>
<dbReference type="OrthoDB" id="134985at2"/>
<gene>
    <name evidence="6" type="ORF">FIC82_010940</name>
</gene>
<dbReference type="InterPro" id="IPR059106">
    <property type="entry name" value="WHD_MalT"/>
</dbReference>
<feature type="region of interest" description="Disordered" evidence="4">
    <location>
        <begin position="1"/>
        <end position="36"/>
    </location>
</feature>
<dbReference type="PANTHER" id="PTHR44688">
    <property type="entry name" value="DNA-BINDING TRANSCRIPTIONAL ACTIVATOR DEVR_DOSR"/>
    <property type="match status" value="1"/>
</dbReference>
<evidence type="ECO:0000256" key="1">
    <source>
        <dbReference type="ARBA" id="ARBA00023015"/>
    </source>
</evidence>
<evidence type="ECO:0000256" key="4">
    <source>
        <dbReference type="SAM" id="MobiDB-lite"/>
    </source>
</evidence>
<evidence type="ECO:0000313" key="6">
    <source>
        <dbReference type="EMBL" id="QJW36627.1"/>
    </source>
</evidence>
<evidence type="ECO:0000259" key="5">
    <source>
        <dbReference type="PROSITE" id="PS50043"/>
    </source>
</evidence>
<dbReference type="RefSeq" id="WP_154798570.1">
    <property type="nucleotide sequence ID" value="NZ_CP052757.1"/>
</dbReference>
<dbReference type="InterPro" id="IPR036388">
    <property type="entry name" value="WH-like_DNA-bd_sf"/>
</dbReference>
<protein>
    <recommendedName>
        <fullName evidence="5">HTH luxR-type domain-containing protein</fullName>
    </recommendedName>
</protein>
<dbReference type="CDD" id="cd06170">
    <property type="entry name" value="LuxR_C_like"/>
    <property type="match status" value="1"/>
</dbReference>
<feature type="domain" description="HTH luxR-type" evidence="5">
    <location>
        <begin position="821"/>
        <end position="886"/>
    </location>
</feature>
<name>A0A6M5UDH1_9MICO</name>
<organism evidence="6 7">
    <name type="scientific">Cellulosimicrobium protaetiae</name>
    <dbReference type="NCBI Taxonomy" id="2587808"/>
    <lineage>
        <taxon>Bacteria</taxon>
        <taxon>Bacillati</taxon>
        <taxon>Actinomycetota</taxon>
        <taxon>Actinomycetes</taxon>
        <taxon>Micrococcales</taxon>
        <taxon>Promicromonosporaceae</taxon>
        <taxon>Cellulosimicrobium</taxon>
    </lineage>
</organism>
<evidence type="ECO:0000256" key="2">
    <source>
        <dbReference type="ARBA" id="ARBA00023125"/>
    </source>
</evidence>
<keyword evidence="3" id="KW-0804">Transcription</keyword>
<dbReference type="GO" id="GO:0003677">
    <property type="term" value="F:DNA binding"/>
    <property type="evidence" value="ECO:0007669"/>
    <property type="project" value="UniProtKB-KW"/>
</dbReference>
<dbReference type="PROSITE" id="PS50043">
    <property type="entry name" value="HTH_LUXR_2"/>
    <property type="match status" value="1"/>
</dbReference>
<dbReference type="Gene3D" id="1.10.10.10">
    <property type="entry name" value="Winged helix-like DNA-binding domain superfamily/Winged helix DNA-binding domain"/>
    <property type="match status" value="1"/>
</dbReference>
<dbReference type="InterPro" id="IPR027417">
    <property type="entry name" value="P-loop_NTPase"/>
</dbReference>
<dbReference type="SUPFAM" id="SSF52540">
    <property type="entry name" value="P-loop containing nucleoside triphosphate hydrolases"/>
    <property type="match status" value="1"/>
</dbReference>
<keyword evidence="1" id="KW-0805">Transcription regulation</keyword>
<dbReference type="EMBL" id="CP052757">
    <property type="protein sequence ID" value="QJW36627.1"/>
    <property type="molecule type" value="Genomic_DNA"/>
</dbReference>
<sequence length="889" mass="93639">MASVEPGAEQEGRTRVVDTSGSLHARTAVPRLPRSTVPRPAIDTLVSAAATRRLTLVSAGPGWGKTTAAARWARRGDGPRVAWLTLEPFDDTPTAFWADVLAALREAGAVPPGHPLASLVVPPRLSPALLRRVLAGIERLPEPVVLVLDDFHHAACPDVAATVDDLLRHPVPLHLVVLTRVDPLLRLQRLRAQGEVAEIGAADLAFDAGDVETLAAAHGRPLLPGDADHVLDETGGWAVGVRLRVEADDDVGRARADRSAAEFLLAEVLDGQGPVARRFLLRTSVTSAVCPDLAAELDPGASAERLLPDLATADGFVMRAGGRRTWYRYHPLLRDMLLSQLRVEDPAGLRDAHRAAARWFARDGDSLRALEHAAAAEDWSLVGEVFVEGAAAQLAGPHRETVAQTLRRVPYARLGADPRLHLCAGSLAYVDERFDAARRHVADARDLLDPAEQPATAVLLELLDAGTARATGDVRGLATAAGAALAAADGAPYPFPALDTYRGLAAAHRSSGLAWCSVDPESSNGSNGGALGPSAPRTWRAPQLFVLGARAAAALLAVAEGRLDEGDAAALAVVGEAEPLGWDGYAHVRPAHAARAWVRYVRASDEALDRELAHALAADAGGREPASDAAVRLLQALVAADRGHGRAARDALVAADRALGPVPSPPVLADLWVRATTAVRLLDDVMRSPIPGRVGRERLGSDAVVAVCGARELLATGRTGAALRAVEGLVDAPDGEVDTLVRVEAALVEASALARAGTRRVDVPLGRALDLAEAERCARPFLTVATTELRPALARAVAGRAGPLAARLRACLEPLGRVPEPAPLVEPLTERELAILTVLPSMASNVEIAEDFFVSVNTVKAHLKSVYRKLGVSSRRDAVRRGRELGVVS</sequence>
<keyword evidence="7" id="KW-1185">Reference proteome</keyword>
<dbReference type="InterPro" id="IPR016032">
    <property type="entry name" value="Sig_transdc_resp-reg_C-effctor"/>
</dbReference>
<dbReference type="GO" id="GO:0006355">
    <property type="term" value="P:regulation of DNA-templated transcription"/>
    <property type="evidence" value="ECO:0007669"/>
    <property type="project" value="InterPro"/>
</dbReference>
<keyword evidence="2" id="KW-0238">DNA-binding</keyword>
<reference evidence="7" key="1">
    <citation type="journal article" date="2022" name="Int. J. Syst. Evol. Microbiol.">
        <title>Cellulosimicrobium protaetiae sp. nov., isolated from the gut of the larva of Protaetia brevitarsis seulensis.</title>
        <authorList>
            <person name="Le Han H."/>
            <person name="Nguyen T.T.H."/>
            <person name="Li Z."/>
            <person name="Shin N.R."/>
            <person name="Kim S.G."/>
        </authorList>
    </citation>
    <scope>NUCLEOTIDE SEQUENCE [LARGE SCALE GENOMIC DNA]</scope>
    <source>
        <strain evidence="7">BI34</strain>
    </source>
</reference>
<dbReference type="PANTHER" id="PTHR44688:SF16">
    <property type="entry name" value="DNA-BINDING TRANSCRIPTIONAL ACTIVATOR DEVR_DOSR"/>
    <property type="match status" value="1"/>
</dbReference>
<proteinExistence type="predicted"/>
<evidence type="ECO:0000313" key="7">
    <source>
        <dbReference type="Proteomes" id="UP000451354"/>
    </source>
</evidence>
<dbReference type="InterPro" id="IPR000792">
    <property type="entry name" value="Tscrpt_reg_LuxR_C"/>
</dbReference>
<dbReference type="Pfam" id="PF00196">
    <property type="entry name" value="GerE"/>
    <property type="match status" value="1"/>
</dbReference>
<evidence type="ECO:0000256" key="3">
    <source>
        <dbReference type="ARBA" id="ARBA00023163"/>
    </source>
</evidence>
<dbReference type="SMART" id="SM00421">
    <property type="entry name" value="HTH_LUXR"/>
    <property type="match status" value="1"/>
</dbReference>
<dbReference type="Pfam" id="PF25873">
    <property type="entry name" value="WHD_MalT"/>
    <property type="match status" value="1"/>
</dbReference>
<dbReference type="PRINTS" id="PR00038">
    <property type="entry name" value="HTHLUXR"/>
</dbReference>